<dbReference type="Proteomes" id="UP000321926">
    <property type="component" value="Unassembled WGS sequence"/>
</dbReference>
<proteinExistence type="predicted"/>
<evidence type="ECO:0000313" key="3">
    <source>
        <dbReference type="Proteomes" id="UP000321926"/>
    </source>
</evidence>
<evidence type="ECO:0000256" key="1">
    <source>
        <dbReference type="SAM" id="SignalP"/>
    </source>
</evidence>
<feature type="chain" id="PRO_5022819179" evidence="1">
    <location>
        <begin position="19"/>
        <end position="154"/>
    </location>
</feature>
<name>A0A5C8J680_9BACT</name>
<feature type="signal peptide" evidence="1">
    <location>
        <begin position="1"/>
        <end position="18"/>
    </location>
</feature>
<accession>A0A5C8J680</accession>
<keyword evidence="1" id="KW-0732">Signal</keyword>
<gene>
    <name evidence="2" type="ORF">FVR03_19770</name>
</gene>
<comment type="caution">
    <text evidence="2">The sequence shown here is derived from an EMBL/GenBank/DDBJ whole genome shotgun (WGS) entry which is preliminary data.</text>
</comment>
<dbReference type="OrthoDB" id="9806008at2"/>
<keyword evidence="3" id="KW-1185">Reference proteome</keyword>
<organism evidence="2 3">
    <name type="scientific">Pontibacter qinzhouensis</name>
    <dbReference type="NCBI Taxonomy" id="2603253"/>
    <lineage>
        <taxon>Bacteria</taxon>
        <taxon>Pseudomonadati</taxon>
        <taxon>Bacteroidota</taxon>
        <taxon>Cytophagia</taxon>
        <taxon>Cytophagales</taxon>
        <taxon>Hymenobacteraceae</taxon>
        <taxon>Pontibacter</taxon>
    </lineage>
</organism>
<dbReference type="AlphaFoldDB" id="A0A5C8J680"/>
<sequence>MRCLLLLIALLLTEFLQASPVATTDTAQLQRHVLALTSIAAPGTGRNNKATGKSLYAGAGAKGIFSFPLFYLLQAFLFWELIPSVAYLLLYLLSLPVSGFFTQHYWHAFQRAKGKWLLSRQFSESKDQIVHLRQQLQQIVNTLEQAKKHYLKAH</sequence>
<dbReference type="RefSeq" id="WP_147923502.1">
    <property type="nucleotide sequence ID" value="NZ_VRTY01000099.1"/>
</dbReference>
<protein>
    <submittedName>
        <fullName evidence="2">Uncharacterized protein</fullName>
    </submittedName>
</protein>
<evidence type="ECO:0000313" key="2">
    <source>
        <dbReference type="EMBL" id="TXK31572.1"/>
    </source>
</evidence>
<reference evidence="2 3" key="1">
    <citation type="submission" date="2019-08" db="EMBL/GenBank/DDBJ databases">
        <authorList>
            <person name="Shi S."/>
        </authorList>
    </citation>
    <scope>NUCLEOTIDE SEQUENCE [LARGE SCALE GENOMIC DNA]</scope>
    <source>
        <strain evidence="2 3">GY10130</strain>
    </source>
</reference>
<dbReference type="EMBL" id="VRTY01000099">
    <property type="protein sequence ID" value="TXK31572.1"/>
    <property type="molecule type" value="Genomic_DNA"/>
</dbReference>